<gene>
    <name evidence="1" type="ORF">QAD02_011449</name>
</gene>
<sequence>MLYCNWSSSFSGKQQSFDNKGFCLLLLNAFQVNDEYSEIEDLAEDETNIHRAVPVINTPWDGYTSLHFFMEFGDEYDTDLLIDLGLDPLCKAANGDTPVHLALNRHRLNGFSVNLKGLVGCGQNPFGTDGYSLFHVACAVVHRDSIKYFLDIGVDPNLRTKMKGHDIDDKTPLHLIAERFMGSLLVNDVVKLLVEREAKVDARDAEFNTPLHCVNSRNPKIIDVLISYGANINARNLANETPLLFLHANSPRCCSQSVAKDL</sequence>
<dbReference type="EMBL" id="CM056742">
    <property type="protein sequence ID" value="KAJ8675663.1"/>
    <property type="molecule type" value="Genomic_DNA"/>
</dbReference>
<comment type="caution">
    <text evidence="1">The sequence shown here is derived from an EMBL/GenBank/DDBJ whole genome shotgun (WGS) entry which is preliminary data.</text>
</comment>
<reference evidence="1" key="1">
    <citation type="submission" date="2023-04" db="EMBL/GenBank/DDBJ databases">
        <title>A chromosome-level genome assembly of the parasitoid wasp Eretmocerus hayati.</title>
        <authorList>
            <person name="Zhong Y."/>
            <person name="Liu S."/>
            <person name="Liu Y."/>
        </authorList>
    </citation>
    <scope>NUCLEOTIDE SEQUENCE</scope>
    <source>
        <strain evidence="1">ZJU_SS_LIU_2023</strain>
    </source>
</reference>
<proteinExistence type="predicted"/>
<evidence type="ECO:0000313" key="1">
    <source>
        <dbReference type="EMBL" id="KAJ8675663.1"/>
    </source>
</evidence>
<dbReference type="Proteomes" id="UP001239111">
    <property type="component" value="Chromosome 2"/>
</dbReference>
<name>A0ACC2NXS3_9HYME</name>
<organism evidence="1 2">
    <name type="scientific">Eretmocerus hayati</name>
    <dbReference type="NCBI Taxonomy" id="131215"/>
    <lineage>
        <taxon>Eukaryota</taxon>
        <taxon>Metazoa</taxon>
        <taxon>Ecdysozoa</taxon>
        <taxon>Arthropoda</taxon>
        <taxon>Hexapoda</taxon>
        <taxon>Insecta</taxon>
        <taxon>Pterygota</taxon>
        <taxon>Neoptera</taxon>
        <taxon>Endopterygota</taxon>
        <taxon>Hymenoptera</taxon>
        <taxon>Apocrita</taxon>
        <taxon>Proctotrupomorpha</taxon>
        <taxon>Chalcidoidea</taxon>
        <taxon>Aphelinidae</taxon>
        <taxon>Aphelininae</taxon>
        <taxon>Eretmocerus</taxon>
    </lineage>
</organism>
<accession>A0ACC2NXS3</accession>
<evidence type="ECO:0000313" key="2">
    <source>
        <dbReference type="Proteomes" id="UP001239111"/>
    </source>
</evidence>
<protein>
    <submittedName>
        <fullName evidence="1">Uncharacterized protein</fullName>
    </submittedName>
</protein>
<keyword evidence="2" id="KW-1185">Reference proteome</keyword>